<dbReference type="EMBL" id="JARBJD010000008">
    <property type="protein sequence ID" value="KAK2963021.1"/>
    <property type="molecule type" value="Genomic_DNA"/>
</dbReference>
<name>A0ABQ9YH83_9EUKA</name>
<dbReference type="Proteomes" id="UP001281761">
    <property type="component" value="Unassembled WGS sequence"/>
</dbReference>
<keyword evidence="2" id="KW-1185">Reference proteome</keyword>
<proteinExistence type="predicted"/>
<accession>A0ABQ9YH83</accession>
<comment type="caution">
    <text evidence="1">The sequence shown here is derived from an EMBL/GenBank/DDBJ whole genome shotgun (WGS) entry which is preliminary data.</text>
</comment>
<reference evidence="1 2" key="1">
    <citation type="journal article" date="2022" name="bioRxiv">
        <title>Genomics of Preaxostyla Flagellates Illuminates Evolutionary Transitions and the Path Towards Mitochondrial Loss.</title>
        <authorList>
            <person name="Novak L.V.F."/>
            <person name="Treitli S.C."/>
            <person name="Pyrih J."/>
            <person name="Halakuc P."/>
            <person name="Pipaliya S.V."/>
            <person name="Vacek V."/>
            <person name="Brzon O."/>
            <person name="Soukal P."/>
            <person name="Eme L."/>
            <person name="Dacks J.B."/>
            <person name="Karnkowska A."/>
            <person name="Elias M."/>
            <person name="Hampl V."/>
        </authorList>
    </citation>
    <scope>NUCLEOTIDE SEQUENCE [LARGE SCALE GENOMIC DNA]</scope>
    <source>
        <strain evidence="1">NAU3</strain>
        <tissue evidence="1">Gut</tissue>
    </source>
</reference>
<evidence type="ECO:0000313" key="1">
    <source>
        <dbReference type="EMBL" id="KAK2963021.1"/>
    </source>
</evidence>
<organism evidence="1 2">
    <name type="scientific">Blattamonas nauphoetae</name>
    <dbReference type="NCBI Taxonomy" id="2049346"/>
    <lineage>
        <taxon>Eukaryota</taxon>
        <taxon>Metamonada</taxon>
        <taxon>Preaxostyla</taxon>
        <taxon>Oxymonadida</taxon>
        <taxon>Blattamonas</taxon>
    </lineage>
</organism>
<evidence type="ECO:0000313" key="2">
    <source>
        <dbReference type="Proteomes" id="UP001281761"/>
    </source>
</evidence>
<sequence>MAVLIMSENGESWGDRKEKEVVWTNRKCSVAVQNWKEKRRAHCNLVDGDGRGKEDDCSELGGSVGEAGETSGLLVAGEGAYADGGREAGA</sequence>
<protein>
    <submittedName>
        <fullName evidence="1">Uncharacterized protein</fullName>
    </submittedName>
</protein>
<gene>
    <name evidence="1" type="ORF">BLNAU_2044</name>
</gene>